<dbReference type="GO" id="GO:0003677">
    <property type="term" value="F:DNA binding"/>
    <property type="evidence" value="ECO:0007669"/>
    <property type="project" value="InterPro"/>
</dbReference>
<dbReference type="Gene3D" id="2.40.50.1020">
    <property type="entry name" value="LytTr DNA-binding domain"/>
    <property type="match status" value="1"/>
</dbReference>
<evidence type="ECO:0000256" key="5">
    <source>
        <dbReference type="PROSITE-ProRule" id="PRU00169"/>
    </source>
</evidence>
<reference evidence="8" key="2">
    <citation type="submission" date="2024-03" db="EMBL/GenBank/DDBJ databases">
        <title>The Genome Sequence of Enterococcus sp. DIV0205d.</title>
        <authorList>
            <consortium name="The Broad Institute Genomics Platform"/>
            <consortium name="The Broad Institute Microbial Omics Core"/>
            <consortium name="The Broad Institute Genomic Center for Infectious Diseases"/>
            <person name="Earl A."/>
            <person name="Manson A."/>
            <person name="Gilmore M."/>
            <person name="Schwartman J."/>
            <person name="Shea T."/>
            <person name="Abouelleil A."/>
            <person name="Cao P."/>
            <person name="Chapman S."/>
            <person name="Cusick C."/>
            <person name="Young S."/>
            <person name="Neafsey D."/>
            <person name="Nusbaum C."/>
            <person name="Birren B."/>
        </authorList>
    </citation>
    <scope>NUCLEOTIDE SEQUENCE</scope>
    <source>
        <strain evidence="8">7F3_DIV0205</strain>
    </source>
</reference>
<dbReference type="InterPro" id="IPR046947">
    <property type="entry name" value="LytR-like"/>
</dbReference>
<evidence type="ECO:0000256" key="2">
    <source>
        <dbReference type="ARBA" id="ARBA00023012"/>
    </source>
</evidence>
<dbReference type="AlphaFoldDB" id="A0AAQ3Y4R7"/>
<dbReference type="PANTHER" id="PTHR37299">
    <property type="entry name" value="TRANSCRIPTIONAL REGULATOR-RELATED"/>
    <property type="match status" value="1"/>
</dbReference>
<keyword evidence="3" id="KW-0010">Activator</keyword>
<sequence length="251" mass="28809">MAFISKVYVVEDDHEYRKRIIHALKNYHSNFVRFNISSIDNHLFFMEELQTISIADTDVFIFDIDLKTTFTGIDLALEVRKHNRNCSIIFLTSLEDQAIPIINSNILPIGYLIKKTVSSTKLSQSLYELLDKVEYNLNNSWREDPNIVRIKTGAKKIYVNGKDILYIESIKGLRGKILIKTFHEDIIINGQIGKIKKMLDHQPYLFTSLQSYIINLTAIAVLDRAKGMVGFSNGDELLVGIKIIDKLKKVL</sequence>
<dbReference type="InterPro" id="IPR011006">
    <property type="entry name" value="CheY-like_superfamily"/>
</dbReference>
<proteinExistence type="predicted"/>
<name>A0AAQ3Y4R7_9ENTE</name>
<evidence type="ECO:0000256" key="3">
    <source>
        <dbReference type="ARBA" id="ARBA00023159"/>
    </source>
</evidence>
<evidence type="ECO:0000256" key="4">
    <source>
        <dbReference type="ARBA" id="ARBA00037164"/>
    </source>
</evidence>
<dbReference type="Gene3D" id="3.40.50.2300">
    <property type="match status" value="1"/>
</dbReference>
<evidence type="ECO:0008006" key="10">
    <source>
        <dbReference type="Google" id="ProtNLM"/>
    </source>
</evidence>
<evidence type="ECO:0000313" key="8">
    <source>
        <dbReference type="EMBL" id="WYK00155.1"/>
    </source>
</evidence>
<accession>A0AAQ3Y4R7</accession>
<dbReference type="RefSeq" id="WP_086313716.1">
    <property type="nucleotide sequence ID" value="NZ_CP147244.1"/>
</dbReference>
<gene>
    <name evidence="8" type="ORF">A5821_001249</name>
</gene>
<reference evidence="8" key="1">
    <citation type="submission" date="2017-05" db="EMBL/GenBank/DDBJ databases">
        <authorList>
            <consortium name="The Broad Institute Genomics Platform"/>
            <consortium name="The Broad Institute Genomic Center for Infectious Diseases"/>
            <person name="Earl A."/>
            <person name="Manson A."/>
            <person name="Schwartman J."/>
            <person name="Gilmore M."/>
            <person name="Abouelleil A."/>
            <person name="Cao P."/>
            <person name="Chapman S."/>
            <person name="Cusick C."/>
            <person name="Shea T."/>
            <person name="Young S."/>
            <person name="Neafsey D."/>
            <person name="Nusbaum C."/>
            <person name="Birren B."/>
        </authorList>
    </citation>
    <scope>NUCLEOTIDE SEQUENCE</scope>
    <source>
        <strain evidence="8">7F3_DIV0205</strain>
    </source>
</reference>
<dbReference type="Pfam" id="PF04397">
    <property type="entry name" value="LytTR"/>
    <property type="match status" value="1"/>
</dbReference>
<feature type="domain" description="HTH LytTR-type" evidence="7">
    <location>
        <begin position="150"/>
        <end position="251"/>
    </location>
</feature>
<protein>
    <recommendedName>
        <fullName evidence="10">Response regulatory domain-containing protein</fullName>
    </recommendedName>
</protein>
<dbReference type="SMART" id="SM00850">
    <property type="entry name" value="LytTR"/>
    <property type="match status" value="1"/>
</dbReference>
<evidence type="ECO:0000259" key="6">
    <source>
        <dbReference type="PROSITE" id="PS50110"/>
    </source>
</evidence>
<dbReference type="Proteomes" id="UP000194948">
    <property type="component" value="Chromosome"/>
</dbReference>
<dbReference type="SUPFAM" id="SSF52172">
    <property type="entry name" value="CheY-like"/>
    <property type="match status" value="1"/>
</dbReference>
<keyword evidence="5" id="KW-0597">Phosphoprotein</keyword>
<keyword evidence="9" id="KW-1185">Reference proteome</keyword>
<dbReference type="PROSITE" id="PS50930">
    <property type="entry name" value="HTH_LYTTR"/>
    <property type="match status" value="1"/>
</dbReference>
<organism evidence="8 9">
    <name type="scientific">Candidatus Enterococcus palustris</name>
    <dbReference type="NCBI Taxonomy" id="1834189"/>
    <lineage>
        <taxon>Bacteria</taxon>
        <taxon>Bacillati</taxon>
        <taxon>Bacillota</taxon>
        <taxon>Bacilli</taxon>
        <taxon>Lactobacillales</taxon>
        <taxon>Enterococcaceae</taxon>
        <taxon>Enterococcus</taxon>
    </lineage>
</organism>
<keyword evidence="2" id="KW-0902">Two-component regulatory system</keyword>
<evidence type="ECO:0000256" key="1">
    <source>
        <dbReference type="ARBA" id="ARBA00022490"/>
    </source>
</evidence>
<feature type="modified residue" description="4-aspartylphosphate" evidence="5">
    <location>
        <position position="63"/>
    </location>
</feature>
<dbReference type="PROSITE" id="PS50110">
    <property type="entry name" value="RESPONSE_REGULATORY"/>
    <property type="match status" value="1"/>
</dbReference>
<keyword evidence="1" id="KW-0963">Cytoplasm</keyword>
<dbReference type="InterPro" id="IPR007492">
    <property type="entry name" value="LytTR_DNA-bd_dom"/>
</dbReference>
<dbReference type="EMBL" id="CP147244">
    <property type="protein sequence ID" value="WYK00155.1"/>
    <property type="molecule type" value="Genomic_DNA"/>
</dbReference>
<comment type="function">
    <text evidence="4">Required for high-level post-exponential phase expression of a series of secreted proteins.</text>
</comment>
<dbReference type="InterPro" id="IPR001789">
    <property type="entry name" value="Sig_transdc_resp-reg_receiver"/>
</dbReference>
<evidence type="ECO:0000259" key="7">
    <source>
        <dbReference type="PROSITE" id="PS50930"/>
    </source>
</evidence>
<dbReference type="PANTHER" id="PTHR37299:SF3">
    <property type="entry name" value="STAGE 0 SPORULATION PROTEIN A HOMOLOG"/>
    <property type="match status" value="1"/>
</dbReference>
<evidence type="ECO:0000313" key="9">
    <source>
        <dbReference type="Proteomes" id="UP000194948"/>
    </source>
</evidence>
<dbReference type="GO" id="GO:0000156">
    <property type="term" value="F:phosphorelay response regulator activity"/>
    <property type="evidence" value="ECO:0007669"/>
    <property type="project" value="InterPro"/>
</dbReference>
<feature type="domain" description="Response regulatory" evidence="6">
    <location>
        <begin position="6"/>
        <end position="130"/>
    </location>
</feature>